<keyword evidence="3" id="KW-1185">Reference proteome</keyword>
<protein>
    <submittedName>
        <fullName evidence="2">Uncharacterized protein</fullName>
    </submittedName>
</protein>
<evidence type="ECO:0000256" key="1">
    <source>
        <dbReference type="SAM" id="MobiDB-lite"/>
    </source>
</evidence>
<accession>A0A8S1RB89</accession>
<comment type="caution">
    <text evidence="2">The sequence shown here is derived from an EMBL/GenBank/DDBJ whole genome shotgun (WGS) entry which is preliminary data.</text>
</comment>
<feature type="region of interest" description="Disordered" evidence="1">
    <location>
        <begin position="1"/>
        <end position="27"/>
    </location>
</feature>
<reference evidence="2" key="1">
    <citation type="submission" date="2021-01" db="EMBL/GenBank/DDBJ databases">
        <authorList>
            <consortium name="Genoscope - CEA"/>
            <person name="William W."/>
        </authorList>
    </citation>
    <scope>NUCLEOTIDE SEQUENCE</scope>
</reference>
<dbReference type="EMBL" id="CAJJDN010000150">
    <property type="protein sequence ID" value="CAD8124309.1"/>
    <property type="molecule type" value="Genomic_DNA"/>
</dbReference>
<gene>
    <name evidence="2" type="ORF">PSON_ATCC_30995.1.T1500092</name>
</gene>
<feature type="compositionally biased region" description="Basic and acidic residues" evidence="1">
    <location>
        <begin position="1"/>
        <end position="10"/>
    </location>
</feature>
<dbReference type="AlphaFoldDB" id="A0A8S1RB89"/>
<organism evidence="2 3">
    <name type="scientific">Paramecium sonneborni</name>
    <dbReference type="NCBI Taxonomy" id="65129"/>
    <lineage>
        <taxon>Eukaryota</taxon>
        <taxon>Sar</taxon>
        <taxon>Alveolata</taxon>
        <taxon>Ciliophora</taxon>
        <taxon>Intramacronucleata</taxon>
        <taxon>Oligohymenophorea</taxon>
        <taxon>Peniculida</taxon>
        <taxon>Parameciidae</taxon>
        <taxon>Paramecium</taxon>
    </lineage>
</organism>
<evidence type="ECO:0000313" key="2">
    <source>
        <dbReference type="EMBL" id="CAD8124309.1"/>
    </source>
</evidence>
<name>A0A8S1RB89_9CILI</name>
<evidence type="ECO:0000313" key="3">
    <source>
        <dbReference type="Proteomes" id="UP000692954"/>
    </source>
</evidence>
<sequence length="57" mass="6860">MDQRTPEKKQKQLIQPQAPKKRKNCSYNYNDQELDAIKRQLFFSKDGQEENKINFSL</sequence>
<dbReference type="OrthoDB" id="291257at2759"/>
<proteinExistence type="predicted"/>
<dbReference type="Proteomes" id="UP000692954">
    <property type="component" value="Unassembled WGS sequence"/>
</dbReference>